<sequence length="413" mass="45148">MDSEDIASLYASLSINSRDGPVQLLDGNLMNDAKHRLSLCLVGTILSSKWVNRDAFMRVIGKFWQVKKGLDIESVLGNIFSFHFRDEYDLNRVSSGSPWSFDNALIAMEKPVGMGTMESLSFSQADFWVQIHQVPLLCITKEIGRFLGGMIGAVLDRSSFFSPVITDSNWRIDRGKEKLVPEPMASEGIISSSSIQVVMEDVIGRGSASEVEPGEVVTSHQLEEVVNKLERNMFANATINGEVIVGNANGNELFGLCEKTVGTLPIIQDIYNPFRGIEKEAHGLYEKPISIISDSNIKFGPIRVNKVDEPINNIIPCSDSPSFSSGSVSETTRVAGNKRGRKSNRIRKLGISKAKLEVHCGKRKSAPAEDGEFIGSKKVKRMVGEVDSEVKSNKSGNRSVSVGEVTSVSVSTT</sequence>
<feature type="compositionally biased region" description="Low complexity" evidence="1">
    <location>
        <begin position="399"/>
        <end position="413"/>
    </location>
</feature>
<organism evidence="3 4">
    <name type="scientific">Acer yangbiense</name>
    <dbReference type="NCBI Taxonomy" id="1000413"/>
    <lineage>
        <taxon>Eukaryota</taxon>
        <taxon>Viridiplantae</taxon>
        <taxon>Streptophyta</taxon>
        <taxon>Embryophyta</taxon>
        <taxon>Tracheophyta</taxon>
        <taxon>Spermatophyta</taxon>
        <taxon>Magnoliopsida</taxon>
        <taxon>eudicotyledons</taxon>
        <taxon>Gunneridae</taxon>
        <taxon>Pentapetalae</taxon>
        <taxon>rosids</taxon>
        <taxon>malvids</taxon>
        <taxon>Sapindales</taxon>
        <taxon>Sapindaceae</taxon>
        <taxon>Hippocastanoideae</taxon>
        <taxon>Acereae</taxon>
        <taxon>Acer</taxon>
    </lineage>
</organism>
<proteinExistence type="predicted"/>
<reference evidence="4" key="1">
    <citation type="journal article" date="2019" name="Gigascience">
        <title>De novo genome assembly of the endangered Acer yangbiense, a plant species with extremely small populations endemic to Yunnan Province, China.</title>
        <authorList>
            <person name="Yang J."/>
            <person name="Wariss H.M."/>
            <person name="Tao L."/>
            <person name="Zhang R."/>
            <person name="Yun Q."/>
            <person name="Hollingsworth P."/>
            <person name="Dao Z."/>
            <person name="Luo G."/>
            <person name="Guo H."/>
            <person name="Ma Y."/>
            <person name="Sun W."/>
        </authorList>
    </citation>
    <scope>NUCLEOTIDE SEQUENCE [LARGE SCALE GENOMIC DNA]</scope>
    <source>
        <strain evidence="4">cv. Malutang</strain>
    </source>
</reference>
<comment type="caution">
    <text evidence="3">The sequence shown here is derived from an EMBL/GenBank/DDBJ whole genome shotgun (WGS) entry which is preliminary data.</text>
</comment>
<evidence type="ECO:0000313" key="3">
    <source>
        <dbReference type="EMBL" id="TXG48914.1"/>
    </source>
</evidence>
<accession>A0A5C7GVT2</accession>
<dbReference type="PANTHER" id="PTHR31286">
    <property type="entry name" value="GLYCINE-RICH CELL WALL STRUCTURAL PROTEIN 1.8-LIKE"/>
    <property type="match status" value="1"/>
</dbReference>
<dbReference type="AlphaFoldDB" id="A0A5C7GVT2"/>
<name>A0A5C7GVT2_9ROSI</name>
<evidence type="ECO:0000313" key="4">
    <source>
        <dbReference type="Proteomes" id="UP000323000"/>
    </source>
</evidence>
<dbReference type="PANTHER" id="PTHR31286:SF167">
    <property type="entry name" value="OS09G0268800 PROTEIN"/>
    <property type="match status" value="1"/>
</dbReference>
<dbReference type="EMBL" id="VAHF01000012">
    <property type="protein sequence ID" value="TXG48914.1"/>
    <property type="molecule type" value="Genomic_DNA"/>
</dbReference>
<dbReference type="Pfam" id="PF14111">
    <property type="entry name" value="DUF4283"/>
    <property type="match status" value="1"/>
</dbReference>
<feature type="region of interest" description="Disordered" evidence="1">
    <location>
        <begin position="384"/>
        <end position="413"/>
    </location>
</feature>
<dbReference type="InterPro" id="IPR040256">
    <property type="entry name" value="At4g02000-like"/>
</dbReference>
<feature type="domain" description="DUF4283" evidence="2">
    <location>
        <begin position="35"/>
        <end position="109"/>
    </location>
</feature>
<dbReference type="Proteomes" id="UP000323000">
    <property type="component" value="Chromosome 12"/>
</dbReference>
<evidence type="ECO:0000256" key="1">
    <source>
        <dbReference type="SAM" id="MobiDB-lite"/>
    </source>
</evidence>
<dbReference type="OrthoDB" id="1750606at2759"/>
<dbReference type="InterPro" id="IPR025558">
    <property type="entry name" value="DUF4283"/>
</dbReference>
<evidence type="ECO:0000259" key="2">
    <source>
        <dbReference type="Pfam" id="PF14111"/>
    </source>
</evidence>
<protein>
    <recommendedName>
        <fullName evidence="2">DUF4283 domain-containing protein</fullName>
    </recommendedName>
</protein>
<keyword evidence="4" id="KW-1185">Reference proteome</keyword>
<gene>
    <name evidence="3" type="ORF">EZV62_024789</name>
</gene>